<dbReference type="Proteomes" id="UP000305674">
    <property type="component" value="Unassembled WGS sequence"/>
</dbReference>
<comment type="caution">
    <text evidence="9">The sequence shown here is derived from an EMBL/GenBank/DDBJ whole genome shotgun (WGS) entry which is preliminary data.</text>
</comment>
<evidence type="ECO:0000313" key="10">
    <source>
        <dbReference type="Proteomes" id="UP000305674"/>
    </source>
</evidence>
<gene>
    <name evidence="7 9" type="primary">mutH</name>
    <name evidence="9" type="ORF">FCL40_08570</name>
</gene>
<dbReference type="InterPro" id="IPR037057">
    <property type="entry name" value="DNA_rep_MutH/T2_RE_sf"/>
</dbReference>
<keyword evidence="5 7" id="KW-0378">Hydrolase</keyword>
<proteinExistence type="inferred from homology"/>
<keyword evidence="10" id="KW-1185">Reference proteome</keyword>
<dbReference type="HAMAP" id="MF_00759">
    <property type="entry name" value="MutH"/>
    <property type="match status" value="1"/>
</dbReference>
<dbReference type="GO" id="GO:0006298">
    <property type="term" value="P:mismatch repair"/>
    <property type="evidence" value="ECO:0007669"/>
    <property type="project" value="UniProtKB-UniRule"/>
</dbReference>
<evidence type="ECO:0000256" key="2">
    <source>
        <dbReference type="ARBA" id="ARBA00022722"/>
    </source>
</evidence>
<evidence type="ECO:0000256" key="5">
    <source>
        <dbReference type="ARBA" id="ARBA00022801"/>
    </source>
</evidence>
<evidence type="ECO:0000313" key="9">
    <source>
        <dbReference type="EMBL" id="TKB49378.1"/>
    </source>
</evidence>
<dbReference type="AlphaFoldDB" id="A0A4U1BET4"/>
<dbReference type="GO" id="GO:0006304">
    <property type="term" value="P:DNA modification"/>
    <property type="evidence" value="ECO:0007669"/>
    <property type="project" value="InterPro"/>
</dbReference>
<dbReference type="SMART" id="SM00927">
    <property type="entry name" value="MutH"/>
    <property type="match status" value="1"/>
</dbReference>
<dbReference type="RefSeq" id="WP_136852786.1">
    <property type="nucleotide sequence ID" value="NZ_SWCI01000004.1"/>
</dbReference>
<keyword evidence="4 7" id="KW-0227">DNA damage</keyword>
<feature type="domain" description="DNA mismatch repair MutH/Type II restriction enzyme Sau3AI" evidence="8">
    <location>
        <begin position="56"/>
        <end position="154"/>
    </location>
</feature>
<accession>A0A4U1BET4</accession>
<dbReference type="InterPro" id="IPR011337">
    <property type="entry name" value="DNA_rep_MutH/RE_typeII_Sau3AI"/>
</dbReference>
<protein>
    <recommendedName>
        <fullName evidence="7">DNA mismatch repair protein MutH</fullName>
    </recommendedName>
    <alternativeName>
        <fullName evidence="7">Methyl-directed mismatch repair protein</fullName>
    </alternativeName>
</protein>
<dbReference type="OrthoDB" id="5634909at2"/>
<comment type="similarity">
    <text evidence="7">Belongs to the MutH family.</text>
</comment>
<dbReference type="SUPFAM" id="SSF52980">
    <property type="entry name" value="Restriction endonuclease-like"/>
    <property type="match status" value="1"/>
</dbReference>
<dbReference type="Gene3D" id="3.40.600.10">
    <property type="entry name" value="DNA mismatch repair MutH/Restriction endonuclease, type II"/>
    <property type="match status" value="1"/>
</dbReference>
<keyword evidence="2 7" id="KW-0540">Nuclease</keyword>
<sequence>MFDLNFTPESESQLLARAEAVAGWTLGELADALNTEVPDNLLRHKGWSGQLLERYLGASAGSKPHPDFEALGIELKTIPVNLEGKPLETTFVSVCPLTDIRGLRWEESPVCHKLRAILWIPVLGERQIPLAQRILGMPLLWRPSESEWRALKQDWEEIMERVALGEVESITARHGEVLQLRPKAANSRVLTEGIGPGGAIIQTLPRGFYLKIPFTHALLQRHFHHK</sequence>
<keyword evidence="6 7" id="KW-0234">DNA repair</keyword>
<organism evidence="9 10">
    <name type="scientific">Ferrimonas sediminicola</name>
    <dbReference type="NCBI Taxonomy" id="2569538"/>
    <lineage>
        <taxon>Bacteria</taxon>
        <taxon>Pseudomonadati</taxon>
        <taxon>Pseudomonadota</taxon>
        <taxon>Gammaproteobacteria</taxon>
        <taxon>Alteromonadales</taxon>
        <taxon>Ferrimonadaceae</taxon>
        <taxon>Ferrimonas</taxon>
    </lineage>
</organism>
<evidence type="ECO:0000256" key="1">
    <source>
        <dbReference type="ARBA" id="ARBA00022490"/>
    </source>
</evidence>
<dbReference type="NCBIfam" id="NF003458">
    <property type="entry name" value="PRK05070.1"/>
    <property type="match status" value="1"/>
</dbReference>
<name>A0A4U1BET4_9GAMM</name>
<dbReference type="GO" id="GO:0005737">
    <property type="term" value="C:cytoplasm"/>
    <property type="evidence" value="ECO:0007669"/>
    <property type="project" value="UniProtKB-SubCell"/>
</dbReference>
<dbReference type="InterPro" id="IPR004230">
    <property type="entry name" value="DNA_mismatch_repair_MutH"/>
</dbReference>
<evidence type="ECO:0000256" key="6">
    <source>
        <dbReference type="ARBA" id="ARBA00023204"/>
    </source>
</evidence>
<dbReference type="GO" id="GO:0004519">
    <property type="term" value="F:endonuclease activity"/>
    <property type="evidence" value="ECO:0007669"/>
    <property type="project" value="UniProtKB-UniRule"/>
</dbReference>
<reference evidence="9 10" key="1">
    <citation type="submission" date="2019-04" db="EMBL/GenBank/DDBJ databases">
        <authorList>
            <person name="Hwang J.C."/>
        </authorList>
    </citation>
    <scope>NUCLEOTIDE SEQUENCE [LARGE SCALE GENOMIC DNA]</scope>
    <source>
        <strain evidence="9 10">IMCC35001</strain>
    </source>
</reference>
<evidence type="ECO:0000256" key="7">
    <source>
        <dbReference type="HAMAP-Rule" id="MF_00759"/>
    </source>
</evidence>
<dbReference type="InterPro" id="IPR011335">
    <property type="entry name" value="Restrct_endonuc-II-like"/>
</dbReference>
<comment type="subcellular location">
    <subcellularLocation>
        <location evidence="7">Cytoplasm</location>
    </subcellularLocation>
</comment>
<dbReference type="EMBL" id="SWCI01000004">
    <property type="protein sequence ID" value="TKB49378.1"/>
    <property type="molecule type" value="Genomic_DNA"/>
</dbReference>
<comment type="function">
    <text evidence="7">Sequence-specific endonuclease that cleaves unmethylated GATC sequences. It is involved in DNA mismatch repair.</text>
</comment>
<dbReference type="GO" id="GO:0003677">
    <property type="term" value="F:DNA binding"/>
    <property type="evidence" value="ECO:0007669"/>
    <property type="project" value="InterPro"/>
</dbReference>
<dbReference type="CDD" id="cd00583">
    <property type="entry name" value="MutH-like"/>
    <property type="match status" value="1"/>
</dbReference>
<dbReference type="GO" id="GO:0016787">
    <property type="term" value="F:hydrolase activity"/>
    <property type="evidence" value="ECO:0007669"/>
    <property type="project" value="UniProtKB-KW"/>
</dbReference>
<dbReference type="Pfam" id="PF02976">
    <property type="entry name" value="MutH"/>
    <property type="match status" value="1"/>
</dbReference>
<keyword evidence="1 7" id="KW-0963">Cytoplasm</keyword>
<dbReference type="NCBIfam" id="TIGR02248">
    <property type="entry name" value="mutH_TIGR"/>
    <property type="match status" value="1"/>
</dbReference>
<keyword evidence="3 7" id="KW-0255">Endonuclease</keyword>
<evidence type="ECO:0000256" key="3">
    <source>
        <dbReference type="ARBA" id="ARBA00022759"/>
    </source>
</evidence>
<evidence type="ECO:0000256" key="4">
    <source>
        <dbReference type="ARBA" id="ARBA00022763"/>
    </source>
</evidence>
<evidence type="ECO:0000259" key="8">
    <source>
        <dbReference type="SMART" id="SM00927"/>
    </source>
</evidence>